<gene>
    <name evidence="1" type="ORF">AFUS01_LOCUS40278</name>
</gene>
<evidence type="ECO:0000313" key="1">
    <source>
        <dbReference type="EMBL" id="CAG7830479.1"/>
    </source>
</evidence>
<evidence type="ECO:0000313" key="2">
    <source>
        <dbReference type="Proteomes" id="UP000708208"/>
    </source>
</evidence>
<protein>
    <submittedName>
        <fullName evidence="1">Uncharacterized protein</fullName>
    </submittedName>
</protein>
<comment type="caution">
    <text evidence="1">The sequence shown here is derived from an EMBL/GenBank/DDBJ whole genome shotgun (WGS) entry which is preliminary data.</text>
</comment>
<dbReference type="EMBL" id="CAJVCH010556035">
    <property type="protein sequence ID" value="CAG7830479.1"/>
    <property type="molecule type" value="Genomic_DNA"/>
</dbReference>
<dbReference type="Proteomes" id="UP000708208">
    <property type="component" value="Unassembled WGS sequence"/>
</dbReference>
<proteinExistence type="predicted"/>
<keyword evidence="2" id="KW-1185">Reference proteome</keyword>
<feature type="non-terminal residue" evidence="1">
    <location>
        <position position="1"/>
    </location>
</feature>
<accession>A0A8J2LE39</accession>
<sequence length="104" mass="12040">AGRILRPDLDCIVSARDAFFVHDDASKSQDQILISFVVNNIVSELRVQEMFQQRVFPLNDSDGALAYKRLFQYWTRFWGYSFWKTDEDFNGKSPGNQIGVTGKR</sequence>
<name>A0A8J2LE39_9HEXA</name>
<organism evidence="1 2">
    <name type="scientific">Allacma fusca</name>
    <dbReference type="NCBI Taxonomy" id="39272"/>
    <lineage>
        <taxon>Eukaryota</taxon>
        <taxon>Metazoa</taxon>
        <taxon>Ecdysozoa</taxon>
        <taxon>Arthropoda</taxon>
        <taxon>Hexapoda</taxon>
        <taxon>Collembola</taxon>
        <taxon>Symphypleona</taxon>
        <taxon>Sminthuridae</taxon>
        <taxon>Allacma</taxon>
    </lineage>
</organism>
<dbReference type="AlphaFoldDB" id="A0A8J2LE39"/>
<reference evidence="1" key="1">
    <citation type="submission" date="2021-06" db="EMBL/GenBank/DDBJ databases">
        <authorList>
            <person name="Hodson N. C."/>
            <person name="Mongue J. A."/>
            <person name="Jaron S. K."/>
        </authorList>
    </citation>
    <scope>NUCLEOTIDE SEQUENCE</scope>
</reference>